<dbReference type="RefSeq" id="WP_132247168.1">
    <property type="nucleotide sequence ID" value="NZ_SLZU01000014.1"/>
</dbReference>
<dbReference type="GO" id="GO:0009086">
    <property type="term" value="P:methionine biosynthetic process"/>
    <property type="evidence" value="ECO:0007669"/>
    <property type="project" value="InterPro"/>
</dbReference>
<dbReference type="PANTHER" id="PTHR11103:SF18">
    <property type="entry name" value="SLR1189 PROTEIN"/>
    <property type="match status" value="1"/>
</dbReference>
<dbReference type="InterPro" id="IPR036589">
    <property type="entry name" value="HCY_dom_sf"/>
</dbReference>
<evidence type="ECO:0000256" key="4">
    <source>
        <dbReference type="PROSITE-ProRule" id="PRU00333"/>
    </source>
</evidence>
<keyword evidence="2 4" id="KW-0808">Transferase</keyword>
<dbReference type="GO" id="GO:0008270">
    <property type="term" value="F:zinc ion binding"/>
    <property type="evidence" value="ECO:0007669"/>
    <property type="project" value="InterPro"/>
</dbReference>
<keyword evidence="7" id="KW-1185">Reference proteome</keyword>
<organism evidence="6 7">
    <name type="scientific">Primorskyibacter sedentarius</name>
    <dbReference type="NCBI Taxonomy" id="745311"/>
    <lineage>
        <taxon>Bacteria</taxon>
        <taxon>Pseudomonadati</taxon>
        <taxon>Pseudomonadota</taxon>
        <taxon>Alphaproteobacteria</taxon>
        <taxon>Rhodobacterales</taxon>
        <taxon>Roseobacteraceae</taxon>
        <taxon>Primorskyibacter</taxon>
    </lineage>
</organism>
<dbReference type="Proteomes" id="UP000295696">
    <property type="component" value="Unassembled WGS sequence"/>
</dbReference>
<evidence type="ECO:0000259" key="5">
    <source>
        <dbReference type="PROSITE" id="PS50970"/>
    </source>
</evidence>
<dbReference type="PANTHER" id="PTHR11103">
    <property type="entry name" value="SLR1189 PROTEIN"/>
    <property type="match status" value="1"/>
</dbReference>
<name>A0A4R3J597_9RHOB</name>
<sequence>MTHDIILLDGSLGQELVRRSDMPATPLWSTSVMAKKPHLLRELHDEYFKAGATVATTNSYPVLEDRLRPEGLHDQLEELLRLAATTAVEARDAHGSGRVAGGLGPLRASYRPDLCPPAAEAEKAYQPNISALAPHVDLFIAETMSSVDQADGALRAIAHSGKPAWVALSVKDDDGTRLRSGELLEEVAPVITRHAPAAVLINCTRPESVAPALDILRGFGRPFGAYANGFVQIEDAFLKDRPTVDVLEERVDLTPEAYAEFALGWVDQGASIVGGCCEVGPAHIAELARRLRAAGYKIV</sequence>
<dbReference type="PROSITE" id="PS50970">
    <property type="entry name" value="HCY"/>
    <property type="match status" value="1"/>
</dbReference>
<evidence type="ECO:0000256" key="1">
    <source>
        <dbReference type="ARBA" id="ARBA00022603"/>
    </source>
</evidence>
<accession>A0A4R3J597</accession>
<evidence type="ECO:0000256" key="3">
    <source>
        <dbReference type="PIRSR" id="PIRSR037505-2"/>
    </source>
</evidence>
<dbReference type="PIRSF" id="PIRSF037505">
    <property type="entry name" value="Betaine_HMT"/>
    <property type="match status" value="1"/>
</dbReference>
<feature type="domain" description="Hcy-binding" evidence="5">
    <location>
        <begin position="1"/>
        <end position="291"/>
    </location>
</feature>
<evidence type="ECO:0000313" key="7">
    <source>
        <dbReference type="Proteomes" id="UP000295696"/>
    </source>
</evidence>
<protein>
    <submittedName>
        <fullName evidence="6">Homocysteine S-methyltransferase</fullName>
    </submittedName>
</protein>
<keyword evidence="1 4" id="KW-0489">Methyltransferase</keyword>
<dbReference type="SUPFAM" id="SSF82282">
    <property type="entry name" value="Homocysteine S-methyltransferase"/>
    <property type="match status" value="1"/>
</dbReference>
<feature type="binding site" evidence="3 4">
    <location>
        <position position="276"/>
    </location>
    <ligand>
        <name>Zn(2+)</name>
        <dbReference type="ChEBI" id="CHEBI:29105"/>
    </ligand>
</feature>
<keyword evidence="3 4" id="KW-0862">Zinc</keyword>
<proteinExistence type="predicted"/>
<reference evidence="6 7" key="1">
    <citation type="submission" date="2019-03" db="EMBL/GenBank/DDBJ databases">
        <title>Genomic Encyclopedia of Type Strains, Phase IV (KMG-IV): sequencing the most valuable type-strain genomes for metagenomic binning, comparative biology and taxonomic classification.</title>
        <authorList>
            <person name="Goeker M."/>
        </authorList>
    </citation>
    <scope>NUCLEOTIDE SEQUENCE [LARGE SCALE GENOMIC DNA]</scope>
    <source>
        <strain evidence="6 7">DSM 104836</strain>
    </source>
</reference>
<evidence type="ECO:0000313" key="6">
    <source>
        <dbReference type="EMBL" id="TCS60485.1"/>
    </source>
</evidence>
<keyword evidence="3 4" id="KW-0479">Metal-binding</keyword>
<gene>
    <name evidence="6" type="ORF">EDD52_11483</name>
</gene>
<dbReference type="Pfam" id="PF02574">
    <property type="entry name" value="S-methyl_trans"/>
    <property type="match status" value="1"/>
</dbReference>
<feature type="binding site" evidence="3 4">
    <location>
        <position position="203"/>
    </location>
    <ligand>
        <name>Zn(2+)</name>
        <dbReference type="ChEBI" id="CHEBI:29105"/>
    </ligand>
</feature>
<feature type="binding site" evidence="3 4">
    <location>
        <position position="277"/>
    </location>
    <ligand>
        <name>Zn(2+)</name>
        <dbReference type="ChEBI" id="CHEBI:29105"/>
    </ligand>
</feature>
<dbReference type="InterPro" id="IPR017226">
    <property type="entry name" value="BHMT-like"/>
</dbReference>
<dbReference type="Gene3D" id="3.20.20.330">
    <property type="entry name" value="Homocysteine-binding-like domain"/>
    <property type="match status" value="1"/>
</dbReference>
<dbReference type="AlphaFoldDB" id="A0A4R3J597"/>
<comment type="cofactor">
    <cofactor evidence="3">
        <name>Zn(2+)</name>
        <dbReference type="ChEBI" id="CHEBI:29105"/>
    </cofactor>
    <text evidence="3">Binds 1 zinc ion per subunit.</text>
</comment>
<dbReference type="EMBL" id="SLZU01000014">
    <property type="protein sequence ID" value="TCS60485.1"/>
    <property type="molecule type" value="Genomic_DNA"/>
</dbReference>
<dbReference type="GO" id="GO:0008168">
    <property type="term" value="F:methyltransferase activity"/>
    <property type="evidence" value="ECO:0007669"/>
    <property type="project" value="UniProtKB-UniRule"/>
</dbReference>
<dbReference type="InterPro" id="IPR003726">
    <property type="entry name" value="HCY_dom"/>
</dbReference>
<evidence type="ECO:0000256" key="2">
    <source>
        <dbReference type="ARBA" id="ARBA00022679"/>
    </source>
</evidence>
<dbReference type="GO" id="GO:0032259">
    <property type="term" value="P:methylation"/>
    <property type="evidence" value="ECO:0007669"/>
    <property type="project" value="UniProtKB-KW"/>
</dbReference>
<comment type="caution">
    <text evidence="6">The sequence shown here is derived from an EMBL/GenBank/DDBJ whole genome shotgun (WGS) entry which is preliminary data.</text>
</comment>
<dbReference type="OrthoDB" id="9803687at2"/>